<organism evidence="3 4">
    <name type="scientific">Piscinibacter gummiphilus</name>
    <dbReference type="NCBI Taxonomy" id="946333"/>
    <lineage>
        <taxon>Bacteria</taxon>
        <taxon>Pseudomonadati</taxon>
        <taxon>Pseudomonadota</taxon>
        <taxon>Betaproteobacteria</taxon>
        <taxon>Burkholderiales</taxon>
        <taxon>Sphaerotilaceae</taxon>
        <taxon>Piscinibacter</taxon>
    </lineage>
</organism>
<dbReference type="Proteomes" id="UP001303946">
    <property type="component" value="Chromosome"/>
</dbReference>
<proteinExistence type="predicted"/>
<sequence length="266" mass="28187">MTTSRRLLLAALASAGWPAAQAVQRKSLSDPLRLGAEQALIESGLAPQFQKAFGRDTGVAVQLVPGRSAELLESLERGEVDAAMTNAPELETALEKKGLAHDRRQLALGDFVLVGPMEGTGKKAKDPVGIAGERDVAVALARIAEAKARFIGAPMGCGAQIGSLKLWHAAKVSPAAPWFVEAKGSPLDQAFAEGAYTLVERGVWLAKARKPFALMVEGDPRLATEVHVMRSFRVNHPAAKLFSQWVGGPQGARVAASVRGWKAATR</sequence>
<accession>A0ABZ0CTJ0</accession>
<evidence type="ECO:0000313" key="3">
    <source>
        <dbReference type="EMBL" id="WOB08287.1"/>
    </source>
</evidence>
<feature type="signal peptide" evidence="1">
    <location>
        <begin position="1"/>
        <end position="22"/>
    </location>
</feature>
<protein>
    <submittedName>
        <fullName evidence="3">LysR substrate-binding domain-containing protein</fullName>
    </submittedName>
</protein>
<dbReference type="PANTHER" id="PTHR37945:SF1">
    <property type="entry name" value="EXTRACELLULAR TUNGSTATE BINDING PROTEIN"/>
    <property type="match status" value="1"/>
</dbReference>
<keyword evidence="1" id="KW-0732">Signal</keyword>
<evidence type="ECO:0000256" key="1">
    <source>
        <dbReference type="SAM" id="SignalP"/>
    </source>
</evidence>
<dbReference type="EMBL" id="CP136336">
    <property type="protein sequence ID" value="WOB08287.1"/>
    <property type="molecule type" value="Genomic_DNA"/>
</dbReference>
<feature type="chain" id="PRO_5047510461" evidence="1">
    <location>
        <begin position="23"/>
        <end position="266"/>
    </location>
</feature>
<dbReference type="InterPro" id="IPR052738">
    <property type="entry name" value="ABC-Tungstate_binding"/>
</dbReference>
<dbReference type="SUPFAM" id="SSF53850">
    <property type="entry name" value="Periplasmic binding protein-like II"/>
    <property type="match status" value="1"/>
</dbReference>
<dbReference type="Pfam" id="PF12849">
    <property type="entry name" value="PBP_like_2"/>
    <property type="match status" value="1"/>
</dbReference>
<evidence type="ECO:0000313" key="4">
    <source>
        <dbReference type="Proteomes" id="UP001303946"/>
    </source>
</evidence>
<reference evidence="3 4" key="1">
    <citation type="submission" date="2023-10" db="EMBL/GenBank/DDBJ databases">
        <title>Bacteria for the degradation of biodegradable plastic PBAT(Polybutylene adipate terephthalate).</title>
        <authorList>
            <person name="Weon H.-Y."/>
            <person name="Yeon J."/>
        </authorList>
    </citation>
    <scope>NUCLEOTIDE SEQUENCE [LARGE SCALE GENOMIC DNA]</scope>
    <source>
        <strain evidence="3 4">SBD 7-3</strain>
    </source>
</reference>
<gene>
    <name evidence="3" type="ORF">RXV79_25730</name>
</gene>
<name>A0ABZ0CTJ0_9BURK</name>
<dbReference type="Gene3D" id="3.40.190.10">
    <property type="entry name" value="Periplasmic binding protein-like II"/>
    <property type="match status" value="2"/>
</dbReference>
<evidence type="ECO:0000259" key="2">
    <source>
        <dbReference type="Pfam" id="PF12849"/>
    </source>
</evidence>
<dbReference type="RefSeq" id="WP_316701001.1">
    <property type="nucleotide sequence ID" value="NZ_CP136336.1"/>
</dbReference>
<dbReference type="PANTHER" id="PTHR37945">
    <property type="entry name" value="EXTRACELLULAR TUNGSTATE BINDING PROTEIN"/>
    <property type="match status" value="1"/>
</dbReference>
<dbReference type="InterPro" id="IPR024370">
    <property type="entry name" value="PBP_domain"/>
</dbReference>
<feature type="domain" description="PBP" evidence="2">
    <location>
        <begin position="42"/>
        <end position="211"/>
    </location>
</feature>
<keyword evidence="4" id="KW-1185">Reference proteome</keyword>